<dbReference type="RefSeq" id="WP_346758527.1">
    <property type="nucleotide sequence ID" value="NZ_JAUJEB010000002.1"/>
</dbReference>
<evidence type="ECO:0000259" key="1">
    <source>
        <dbReference type="Pfam" id="PF22211"/>
    </source>
</evidence>
<comment type="caution">
    <text evidence="2">The sequence shown here is derived from an EMBL/GenBank/DDBJ whole genome shotgun (WGS) entry which is preliminary data.</text>
</comment>
<accession>A0ABT8L615</accession>
<dbReference type="Pfam" id="PF22211">
    <property type="entry name" value="Tsi3"/>
    <property type="match status" value="1"/>
</dbReference>
<evidence type="ECO:0000313" key="2">
    <source>
        <dbReference type="EMBL" id="MDN5213187.1"/>
    </source>
</evidence>
<gene>
    <name evidence="2" type="ORF">QQ020_14055</name>
</gene>
<protein>
    <recommendedName>
        <fullName evidence="1">Type six secretion immunity 3 domain-containing protein</fullName>
    </recommendedName>
</protein>
<dbReference type="Proteomes" id="UP001172083">
    <property type="component" value="Unassembled WGS sequence"/>
</dbReference>
<name>A0ABT8L615_9BACT</name>
<keyword evidence="3" id="KW-1185">Reference proteome</keyword>
<feature type="domain" description="Type six secretion immunity 3" evidence="1">
    <location>
        <begin position="41"/>
        <end position="152"/>
    </location>
</feature>
<proteinExistence type="predicted"/>
<reference evidence="2" key="1">
    <citation type="submission" date="2023-06" db="EMBL/GenBank/DDBJ databases">
        <title>Genomic of Agaribacillus aureum.</title>
        <authorList>
            <person name="Wang G."/>
        </authorList>
    </citation>
    <scope>NUCLEOTIDE SEQUENCE</scope>
    <source>
        <strain evidence="2">BMA12</strain>
    </source>
</reference>
<dbReference type="InterPro" id="IPR054004">
    <property type="entry name" value="Tsi3"/>
</dbReference>
<dbReference type="EMBL" id="JAUJEB010000002">
    <property type="protein sequence ID" value="MDN5213187.1"/>
    <property type="molecule type" value="Genomic_DNA"/>
</dbReference>
<sequence length="164" mass="18571">MNKKLVMLIILFNIFGCDSNKHKELSKENLVKLESGALGISLMVPKESTFFENSKKVSINLNPKGRKVRQFSIEKTASTIRNGKYIESLTFGDGITLNYFTFEKVGGSGGIHYIMEGTFKFKGETFKLTSYDQEELGKGHPEFCLTYLRTIKRLTHVPAKNTMD</sequence>
<evidence type="ECO:0000313" key="3">
    <source>
        <dbReference type="Proteomes" id="UP001172083"/>
    </source>
</evidence>
<organism evidence="2 3">
    <name type="scientific">Agaribacillus aureus</name>
    <dbReference type="NCBI Taxonomy" id="3051825"/>
    <lineage>
        <taxon>Bacteria</taxon>
        <taxon>Pseudomonadati</taxon>
        <taxon>Bacteroidota</taxon>
        <taxon>Cytophagia</taxon>
        <taxon>Cytophagales</taxon>
        <taxon>Splendidivirgaceae</taxon>
        <taxon>Agaribacillus</taxon>
    </lineage>
</organism>